<organism evidence="6 7">
    <name type="scientific">Hibiscus sabdariffa</name>
    <name type="common">roselle</name>
    <dbReference type="NCBI Taxonomy" id="183260"/>
    <lineage>
        <taxon>Eukaryota</taxon>
        <taxon>Viridiplantae</taxon>
        <taxon>Streptophyta</taxon>
        <taxon>Embryophyta</taxon>
        <taxon>Tracheophyta</taxon>
        <taxon>Spermatophyta</taxon>
        <taxon>Magnoliopsida</taxon>
        <taxon>eudicotyledons</taxon>
        <taxon>Gunneridae</taxon>
        <taxon>Pentapetalae</taxon>
        <taxon>rosids</taxon>
        <taxon>malvids</taxon>
        <taxon>Malvales</taxon>
        <taxon>Malvaceae</taxon>
        <taxon>Malvoideae</taxon>
        <taxon>Hibiscus</taxon>
    </lineage>
</organism>
<keyword evidence="2" id="KW-0789">Thiol protease inhibitor</keyword>
<dbReference type="InterPro" id="IPR018073">
    <property type="entry name" value="Prot_inh_cystat_CS"/>
</dbReference>
<evidence type="ECO:0000313" key="5">
    <source>
        <dbReference type="EMBL" id="KAK8478705.1"/>
    </source>
</evidence>
<dbReference type="InterPro" id="IPR046350">
    <property type="entry name" value="Cystatin_sf"/>
</dbReference>
<dbReference type="SMART" id="SM00043">
    <property type="entry name" value="CY"/>
    <property type="match status" value="1"/>
</dbReference>
<evidence type="ECO:0000256" key="1">
    <source>
        <dbReference type="ARBA" id="ARBA00022690"/>
    </source>
</evidence>
<sequence>MQQFHNFLVLLLPLLLLPLIISDVAEGSLAGRWEPIKDINDPHVTEIAEFAVDEFNKQGNTGLKLVAVVKGETQVVSGTNYRLILKATDGTTTKTYQTIVWEDALKNKKLTSFEPFLG</sequence>
<dbReference type="PANTHER" id="PTHR47364:SF2">
    <property type="entry name" value="CYSTEINE PROTEINASE INHIBITOR 5"/>
    <property type="match status" value="1"/>
</dbReference>
<evidence type="ECO:0000256" key="3">
    <source>
        <dbReference type="SAM" id="SignalP"/>
    </source>
</evidence>
<dbReference type="SUPFAM" id="SSF54403">
    <property type="entry name" value="Cystatin/monellin"/>
    <property type="match status" value="1"/>
</dbReference>
<evidence type="ECO:0000259" key="4">
    <source>
        <dbReference type="SMART" id="SM00043"/>
    </source>
</evidence>
<dbReference type="PROSITE" id="PS00287">
    <property type="entry name" value="CYSTATIN"/>
    <property type="match status" value="1"/>
</dbReference>
<proteinExistence type="predicted"/>
<dbReference type="EMBL" id="JBBPBN010001310">
    <property type="protein sequence ID" value="KAK8478708.1"/>
    <property type="molecule type" value="Genomic_DNA"/>
</dbReference>
<dbReference type="Proteomes" id="UP001396334">
    <property type="component" value="Unassembled WGS sequence"/>
</dbReference>
<dbReference type="InterPro" id="IPR000010">
    <property type="entry name" value="Cystatin_dom"/>
</dbReference>
<comment type="caution">
    <text evidence="6">The sequence shown here is derived from an EMBL/GenBank/DDBJ whole genome shotgun (WGS) entry which is preliminary data.</text>
</comment>
<dbReference type="Pfam" id="PF16845">
    <property type="entry name" value="SQAPI"/>
    <property type="match status" value="1"/>
</dbReference>
<name>A0ABR1ZF57_9ROSI</name>
<keyword evidence="3" id="KW-0732">Signal</keyword>
<keyword evidence="7" id="KW-1185">Reference proteome</keyword>
<gene>
    <name evidence="5" type="ORF">V6N11_057304</name>
    <name evidence="6" type="ORF">V6N11_057307</name>
</gene>
<evidence type="ECO:0000313" key="6">
    <source>
        <dbReference type="EMBL" id="KAK8478708.1"/>
    </source>
</evidence>
<evidence type="ECO:0000313" key="7">
    <source>
        <dbReference type="Proteomes" id="UP001396334"/>
    </source>
</evidence>
<feature type="domain" description="Cystatin" evidence="4">
    <location>
        <begin position="28"/>
        <end position="116"/>
    </location>
</feature>
<reference evidence="6 7" key="1">
    <citation type="journal article" date="2024" name="G3 (Bethesda)">
        <title>Genome assembly of Hibiscus sabdariffa L. provides insights into metabolisms of medicinal natural products.</title>
        <authorList>
            <person name="Kim T."/>
        </authorList>
    </citation>
    <scope>NUCLEOTIDE SEQUENCE [LARGE SCALE GENOMIC DNA]</scope>
    <source>
        <strain evidence="6">TK-2024</strain>
        <tissue evidence="6">Old leaves</tissue>
    </source>
</reference>
<dbReference type="PANTHER" id="PTHR47364">
    <property type="entry name" value="CYSTEINE PROTEINASE INHIBITOR 5"/>
    <property type="match status" value="1"/>
</dbReference>
<dbReference type="EMBL" id="JBBPBN010001310">
    <property type="protein sequence ID" value="KAK8478705.1"/>
    <property type="molecule type" value="Genomic_DNA"/>
</dbReference>
<dbReference type="CDD" id="cd00042">
    <property type="entry name" value="CY"/>
    <property type="match status" value="1"/>
</dbReference>
<keyword evidence="1" id="KW-0646">Protease inhibitor</keyword>
<accession>A0ABR1ZF57</accession>
<evidence type="ECO:0000256" key="2">
    <source>
        <dbReference type="ARBA" id="ARBA00022704"/>
    </source>
</evidence>
<dbReference type="Gene3D" id="3.10.450.10">
    <property type="match status" value="1"/>
</dbReference>
<protein>
    <recommendedName>
        <fullName evidence="4">Cystatin domain-containing protein</fullName>
    </recommendedName>
</protein>
<feature type="chain" id="PRO_5045031537" description="Cystatin domain-containing protein" evidence="3">
    <location>
        <begin position="23"/>
        <end position="118"/>
    </location>
</feature>
<feature type="signal peptide" evidence="3">
    <location>
        <begin position="1"/>
        <end position="22"/>
    </location>
</feature>